<dbReference type="InterPro" id="IPR005625">
    <property type="entry name" value="PepSY-ass_TM"/>
</dbReference>
<feature type="transmembrane region" description="Helical" evidence="2">
    <location>
        <begin position="170"/>
        <end position="191"/>
    </location>
</feature>
<evidence type="ECO:0000313" key="5">
    <source>
        <dbReference type="Proteomes" id="UP001595766"/>
    </source>
</evidence>
<dbReference type="Proteomes" id="UP001595766">
    <property type="component" value="Unassembled WGS sequence"/>
</dbReference>
<comment type="caution">
    <text evidence="4">The sequence shown here is derived from an EMBL/GenBank/DDBJ whole genome shotgun (WGS) entry which is preliminary data.</text>
</comment>
<sequence length="440" mass="48835">MKEKKALGLWPKIRKFFNDIHLWVGLASGIVLLAVCLTGTIYVYNTEIREWGAPHLYHIEVPKGAKKISAQEAIAAVKAEANGAITGITLEQKSNRPYQISVRPEGNTGGRFGITYFVNPYTGEILGNSAEPNKAADFMGYMFSLHRWLLLDKIEEPLIGELPNRTLGSYISGAATILFTIGVITGMVIWFPQRIKSWRQGLKVKFGKSWKRTNHDLHNTLAFYAIIILFLMGVTGPFWSFPWYREGLQKTLGTYQAPPAERPAGQGPPNGGGRGGNGGERERGQQQRNGEVAEEIPYTFAASIEELLLVVDETLPYQGNYRVNIPQKAGDDISVQKSRVGFFAPAAGDRVNLDPVSKAVKEVEIFRDKPFNERVSRSVKALHVGDVYGQFSKLLYFIACLIATSLPVTGTLIWINKMKKGKKKSSLNKRATPKMTESVS</sequence>
<evidence type="ECO:0000259" key="3">
    <source>
        <dbReference type="Pfam" id="PF03413"/>
    </source>
</evidence>
<dbReference type="InterPro" id="IPR025711">
    <property type="entry name" value="PepSY"/>
</dbReference>
<feature type="transmembrane region" description="Helical" evidence="2">
    <location>
        <begin position="394"/>
        <end position="415"/>
    </location>
</feature>
<dbReference type="Pfam" id="PF03413">
    <property type="entry name" value="PepSY"/>
    <property type="match status" value="1"/>
</dbReference>
<keyword evidence="2" id="KW-1133">Transmembrane helix</keyword>
<feature type="transmembrane region" description="Helical" evidence="2">
    <location>
        <begin position="20"/>
        <end position="44"/>
    </location>
</feature>
<feature type="region of interest" description="Disordered" evidence="1">
    <location>
        <begin position="255"/>
        <end position="290"/>
    </location>
</feature>
<keyword evidence="2" id="KW-0472">Membrane</keyword>
<protein>
    <submittedName>
        <fullName evidence="4">PepSY-associated TM helix domain-containing protein</fullName>
    </submittedName>
</protein>
<dbReference type="PANTHER" id="PTHR34219:SF3">
    <property type="entry name" value="BLL7967 PROTEIN"/>
    <property type="match status" value="1"/>
</dbReference>
<accession>A0ABV8ELF0</accession>
<dbReference type="PANTHER" id="PTHR34219">
    <property type="entry name" value="IRON-REGULATED INNER MEMBRANE PROTEIN-RELATED"/>
    <property type="match status" value="1"/>
</dbReference>
<evidence type="ECO:0000313" key="4">
    <source>
        <dbReference type="EMBL" id="MFC3976030.1"/>
    </source>
</evidence>
<keyword evidence="2" id="KW-0812">Transmembrane</keyword>
<keyword evidence="5" id="KW-1185">Reference proteome</keyword>
<gene>
    <name evidence="4" type="ORF">ACFOUP_06555</name>
</gene>
<feature type="transmembrane region" description="Helical" evidence="2">
    <location>
        <begin position="221"/>
        <end position="241"/>
    </location>
</feature>
<evidence type="ECO:0000256" key="1">
    <source>
        <dbReference type="SAM" id="MobiDB-lite"/>
    </source>
</evidence>
<proteinExistence type="predicted"/>
<dbReference type="EMBL" id="JBHSAV010000017">
    <property type="protein sequence ID" value="MFC3976030.1"/>
    <property type="molecule type" value="Genomic_DNA"/>
</dbReference>
<reference evidence="5" key="1">
    <citation type="journal article" date="2019" name="Int. J. Syst. Evol. Microbiol.">
        <title>The Global Catalogue of Microorganisms (GCM) 10K type strain sequencing project: providing services to taxonomists for standard genome sequencing and annotation.</title>
        <authorList>
            <consortium name="The Broad Institute Genomics Platform"/>
            <consortium name="The Broad Institute Genome Sequencing Center for Infectious Disease"/>
            <person name="Wu L."/>
            <person name="Ma J."/>
        </authorList>
    </citation>
    <scope>NUCLEOTIDE SEQUENCE [LARGE SCALE GENOMIC DNA]</scope>
    <source>
        <strain evidence="5">CECT 8551</strain>
    </source>
</reference>
<evidence type="ECO:0000256" key="2">
    <source>
        <dbReference type="SAM" id="Phobius"/>
    </source>
</evidence>
<dbReference type="Gene3D" id="3.10.450.40">
    <property type="match status" value="1"/>
</dbReference>
<name>A0ABV8ELF0_9BACT</name>
<dbReference type="RefSeq" id="WP_241292887.1">
    <property type="nucleotide sequence ID" value="NZ_JAKZGR010000004.1"/>
</dbReference>
<dbReference type="Pfam" id="PF03929">
    <property type="entry name" value="PepSY_TM"/>
    <property type="match status" value="1"/>
</dbReference>
<organism evidence="4 5">
    <name type="scientific">Belliella kenyensis</name>
    <dbReference type="NCBI Taxonomy" id="1472724"/>
    <lineage>
        <taxon>Bacteria</taxon>
        <taxon>Pseudomonadati</taxon>
        <taxon>Bacteroidota</taxon>
        <taxon>Cytophagia</taxon>
        <taxon>Cytophagales</taxon>
        <taxon>Cyclobacteriaceae</taxon>
        <taxon>Belliella</taxon>
    </lineage>
</organism>
<feature type="compositionally biased region" description="Gly residues" evidence="1">
    <location>
        <begin position="268"/>
        <end position="278"/>
    </location>
</feature>
<feature type="domain" description="PepSY" evidence="3">
    <location>
        <begin position="67"/>
        <end position="127"/>
    </location>
</feature>